<evidence type="ECO:0000256" key="1">
    <source>
        <dbReference type="ARBA" id="ARBA00004651"/>
    </source>
</evidence>
<proteinExistence type="inferred from homology"/>
<reference evidence="15" key="1">
    <citation type="submission" date="2018-07" db="EMBL/GenBank/DDBJ databases">
        <title>Streptacidiphilus bronchialis DSM 106435 chromosome.</title>
        <authorList>
            <person name="Batra D."/>
            <person name="Gulvik C.A."/>
        </authorList>
    </citation>
    <scope>NUCLEOTIDE SEQUENCE [LARGE SCALE GENOMIC DNA]</scope>
    <source>
        <strain evidence="15">DSM 106435</strain>
    </source>
</reference>
<protein>
    <submittedName>
        <fullName evidence="14">Na+:solute symporter</fullName>
    </submittedName>
</protein>
<dbReference type="InterPro" id="IPR001734">
    <property type="entry name" value="Na/solute_symporter"/>
</dbReference>
<evidence type="ECO:0000256" key="4">
    <source>
        <dbReference type="ARBA" id="ARBA00022475"/>
    </source>
</evidence>
<feature type="transmembrane region" description="Helical" evidence="13">
    <location>
        <begin position="42"/>
        <end position="67"/>
    </location>
</feature>
<dbReference type="AlphaFoldDB" id="A0A345ST66"/>
<evidence type="ECO:0000313" key="14">
    <source>
        <dbReference type="EMBL" id="AXI76921.1"/>
    </source>
</evidence>
<feature type="transmembrane region" description="Helical" evidence="13">
    <location>
        <begin position="367"/>
        <end position="388"/>
    </location>
</feature>
<evidence type="ECO:0000256" key="13">
    <source>
        <dbReference type="SAM" id="Phobius"/>
    </source>
</evidence>
<dbReference type="GO" id="GO:0015293">
    <property type="term" value="F:symporter activity"/>
    <property type="evidence" value="ECO:0007669"/>
    <property type="project" value="TreeGrafter"/>
</dbReference>
<comment type="similarity">
    <text evidence="2 11">Belongs to the sodium:solute symporter (SSF) (TC 2.A.21) family.</text>
</comment>
<keyword evidence="5 13" id="KW-0812">Transmembrane</keyword>
<evidence type="ECO:0000256" key="5">
    <source>
        <dbReference type="ARBA" id="ARBA00022692"/>
    </source>
</evidence>
<dbReference type="GO" id="GO:0005886">
    <property type="term" value="C:plasma membrane"/>
    <property type="evidence" value="ECO:0007669"/>
    <property type="project" value="UniProtKB-SubCell"/>
</dbReference>
<keyword evidence="15" id="KW-1185">Reference proteome</keyword>
<comment type="subcellular location">
    <subcellularLocation>
        <location evidence="1">Cell membrane</location>
        <topology evidence="1">Multi-pass membrane protein</topology>
    </subcellularLocation>
</comment>
<keyword evidence="8" id="KW-0406">Ion transport</keyword>
<feature type="transmembrane region" description="Helical" evidence="13">
    <location>
        <begin position="6"/>
        <end position="22"/>
    </location>
</feature>
<feature type="transmembrane region" description="Helical" evidence="13">
    <location>
        <begin position="429"/>
        <end position="449"/>
    </location>
</feature>
<name>A0A345ST66_9ACTN</name>
<dbReference type="InterPro" id="IPR051163">
    <property type="entry name" value="Sodium:Solute_Symporter_SSF"/>
</dbReference>
<keyword evidence="9 13" id="KW-0472">Membrane</keyword>
<evidence type="ECO:0000256" key="10">
    <source>
        <dbReference type="ARBA" id="ARBA00023201"/>
    </source>
</evidence>
<evidence type="ECO:0000256" key="3">
    <source>
        <dbReference type="ARBA" id="ARBA00022448"/>
    </source>
</evidence>
<evidence type="ECO:0000313" key="15">
    <source>
        <dbReference type="Proteomes" id="UP000249340"/>
    </source>
</evidence>
<dbReference type="Proteomes" id="UP000249340">
    <property type="component" value="Chromosome"/>
</dbReference>
<feature type="transmembrane region" description="Helical" evidence="13">
    <location>
        <begin position="314"/>
        <end position="332"/>
    </location>
</feature>
<evidence type="ECO:0000256" key="11">
    <source>
        <dbReference type="RuleBase" id="RU362091"/>
    </source>
</evidence>
<accession>A0A345ST66</accession>
<evidence type="ECO:0000256" key="2">
    <source>
        <dbReference type="ARBA" id="ARBA00006434"/>
    </source>
</evidence>
<feature type="transmembrane region" description="Helical" evidence="13">
    <location>
        <begin position="273"/>
        <end position="294"/>
    </location>
</feature>
<keyword evidence="7" id="KW-0915">Sodium</keyword>
<feature type="transmembrane region" description="Helical" evidence="13">
    <location>
        <begin position="183"/>
        <end position="201"/>
    </location>
</feature>
<dbReference type="KEGG" id="stri:C7M71_005100"/>
<dbReference type="Pfam" id="PF00474">
    <property type="entry name" value="SSF"/>
    <property type="match status" value="1"/>
</dbReference>
<keyword evidence="4" id="KW-1003">Cell membrane</keyword>
<evidence type="ECO:0000256" key="12">
    <source>
        <dbReference type="SAM" id="MobiDB-lite"/>
    </source>
</evidence>
<dbReference type="PANTHER" id="PTHR42985">
    <property type="entry name" value="SODIUM-COUPLED MONOCARBOXYLATE TRANSPORTER"/>
    <property type="match status" value="1"/>
</dbReference>
<feature type="transmembrane region" description="Helical" evidence="13">
    <location>
        <begin position="73"/>
        <end position="93"/>
    </location>
</feature>
<feature type="transmembrane region" description="Helical" evidence="13">
    <location>
        <begin position="394"/>
        <end position="417"/>
    </location>
</feature>
<dbReference type="CDD" id="cd11477">
    <property type="entry name" value="SLC5sbd_u1"/>
    <property type="match status" value="1"/>
</dbReference>
<dbReference type="PROSITE" id="PS50283">
    <property type="entry name" value="NA_SOLUT_SYMP_3"/>
    <property type="match status" value="1"/>
</dbReference>
<gene>
    <name evidence="14" type="ORF">C7M71_005100</name>
</gene>
<evidence type="ECO:0000256" key="9">
    <source>
        <dbReference type="ARBA" id="ARBA00023136"/>
    </source>
</evidence>
<dbReference type="OrthoDB" id="9789704at2"/>
<dbReference type="EMBL" id="CP031264">
    <property type="protein sequence ID" value="AXI76921.1"/>
    <property type="molecule type" value="Genomic_DNA"/>
</dbReference>
<evidence type="ECO:0000256" key="8">
    <source>
        <dbReference type="ARBA" id="ARBA00023065"/>
    </source>
</evidence>
<feature type="region of interest" description="Disordered" evidence="12">
    <location>
        <begin position="490"/>
        <end position="514"/>
    </location>
</feature>
<dbReference type="GO" id="GO:0006814">
    <property type="term" value="P:sodium ion transport"/>
    <property type="evidence" value="ECO:0007669"/>
    <property type="project" value="UniProtKB-KW"/>
</dbReference>
<sequence length="514" mass="54348">MAWLDWSALGGYFVVMLLIGLWSHRRISDVSDYFTGGGRMPWWLSGVSHHMSGYSAAVFVAYAAVAYSYGITVYVWAFLPLALGTGLGAWLFAPRWNRLRQRYAVASPLEYLAKRYNVPTQQALAWSGALLKVFDVAAKWASVAVLLQVFTGLSMNVGILLTGVVTLLYCTVGGLWADALTDFGQFIIQGVAALAMIWVVLDRLGGVSGLGTLWHRLPEGHGHPLVGPYTAGFLSAYVVVKIFEYNGGMWNLAQRYMATDSPAAARRSAGLSALLYVIWPAVLLLPPVAAPVLMPHVAQPQQVYALMAKDYLPAGLVGLTLAGMFSHTMAMASSDANAISAVVTRDIIPVLTRRFRSLTSRPMTTQAGLLTARVCTVVFITVSMLVAIEADHFGGVLGIIVGLVAAVMGPISIPMLLGLLPAFRRCGAVAALASWALGLLGYVLVRFVIGSTDQTAVIATPLITSLVVYIGAGLLRPEPNPAADAIVAAVSPGSDGDSPAPAAGQVTAPSGTGD</sequence>
<feature type="transmembrane region" description="Helical" evidence="13">
    <location>
        <begin position="157"/>
        <end position="177"/>
    </location>
</feature>
<dbReference type="Gene3D" id="1.20.1730.10">
    <property type="entry name" value="Sodium/glucose cotransporter"/>
    <property type="match status" value="1"/>
</dbReference>
<keyword evidence="3" id="KW-0813">Transport</keyword>
<feature type="transmembrane region" description="Helical" evidence="13">
    <location>
        <begin position="455"/>
        <end position="475"/>
    </location>
</feature>
<dbReference type="RefSeq" id="WP_111493439.1">
    <property type="nucleotide sequence ID" value="NZ_CP031264.1"/>
</dbReference>
<dbReference type="InterPro" id="IPR038377">
    <property type="entry name" value="Na/Glc_symporter_sf"/>
</dbReference>
<evidence type="ECO:0000256" key="6">
    <source>
        <dbReference type="ARBA" id="ARBA00022989"/>
    </source>
</evidence>
<evidence type="ECO:0000256" key="7">
    <source>
        <dbReference type="ARBA" id="ARBA00023053"/>
    </source>
</evidence>
<dbReference type="PANTHER" id="PTHR42985:SF40">
    <property type="entry name" value="LD47995P-RELATED"/>
    <property type="match status" value="1"/>
</dbReference>
<keyword evidence="6 13" id="KW-1133">Transmembrane helix</keyword>
<keyword evidence="10" id="KW-0739">Sodium transport</keyword>
<organism evidence="14 15">
    <name type="scientific">Peterkaempfera bronchialis</name>
    <dbReference type="NCBI Taxonomy" id="2126346"/>
    <lineage>
        <taxon>Bacteria</taxon>
        <taxon>Bacillati</taxon>
        <taxon>Actinomycetota</taxon>
        <taxon>Actinomycetes</taxon>
        <taxon>Kitasatosporales</taxon>
        <taxon>Streptomycetaceae</taxon>
        <taxon>Peterkaempfera</taxon>
    </lineage>
</organism>